<dbReference type="PROSITE" id="PS51273">
    <property type="entry name" value="GATASE_TYPE_1"/>
    <property type="match status" value="1"/>
</dbReference>
<protein>
    <submittedName>
        <fullName evidence="2">Gamma-glutamyl-gamma-aminobutyrate hydrolase</fullName>
    </submittedName>
</protein>
<keyword evidence="2" id="KW-0378">Hydrolase</keyword>
<dbReference type="SUPFAM" id="SSF52317">
    <property type="entry name" value="Class I glutamine amidotransferase-like"/>
    <property type="match status" value="1"/>
</dbReference>
<evidence type="ECO:0000313" key="2">
    <source>
        <dbReference type="EMBL" id="GHE17458.1"/>
    </source>
</evidence>
<feature type="compositionally biased region" description="Low complexity" evidence="1">
    <location>
        <begin position="1"/>
        <end position="13"/>
    </location>
</feature>
<accession>A0ABQ3HIG6</accession>
<evidence type="ECO:0000313" key="3">
    <source>
        <dbReference type="Proteomes" id="UP000597341"/>
    </source>
</evidence>
<name>A0ABQ3HIG6_9ACTN</name>
<organism evidence="2 3">
    <name type="scientific">Nocardioides flavus</name>
    <name type="common">ex Wang et al. 2016</name>
    <dbReference type="NCBI Taxonomy" id="2058780"/>
    <lineage>
        <taxon>Bacteria</taxon>
        <taxon>Bacillati</taxon>
        <taxon>Actinomycetota</taxon>
        <taxon>Actinomycetes</taxon>
        <taxon>Propionibacteriales</taxon>
        <taxon>Nocardioidaceae</taxon>
        <taxon>Nocardioides</taxon>
    </lineage>
</organism>
<dbReference type="InterPro" id="IPR029062">
    <property type="entry name" value="Class_I_gatase-like"/>
</dbReference>
<evidence type="ECO:0000256" key="1">
    <source>
        <dbReference type="SAM" id="MobiDB-lite"/>
    </source>
</evidence>
<dbReference type="InterPro" id="IPR011697">
    <property type="entry name" value="Peptidase_C26"/>
</dbReference>
<sequence>MSGCDDAGPDNGPDAGGRRPVVGITTYVERARQGVWDVAAAYLQYDYVQLVTRAGGVPVLLPPPGPGAAPAGEVLARVDALVLAGGRDVDARYYGAEPHPTADPPATDRDQWELALTRAALDDGVPLLGICRGAQVLAVALGGTLVQHVPDLPGARAHKHGPGEFASHTVRTVPGSRVATALGAEAVVSCYHHQAVERLPDGLRATAHAEDGVVEGVEVDGEGFAVGVQWHPEQTLDDLRLVESLVQAAREQEER</sequence>
<dbReference type="Proteomes" id="UP000597341">
    <property type="component" value="Unassembled WGS sequence"/>
</dbReference>
<dbReference type="PANTHER" id="PTHR43235">
    <property type="entry name" value="GLUTAMINE AMIDOTRANSFERASE PB2B2.05-RELATED"/>
    <property type="match status" value="1"/>
</dbReference>
<dbReference type="GO" id="GO:0016787">
    <property type="term" value="F:hydrolase activity"/>
    <property type="evidence" value="ECO:0007669"/>
    <property type="project" value="UniProtKB-KW"/>
</dbReference>
<dbReference type="EMBL" id="BNAD01000004">
    <property type="protein sequence ID" value="GHE17458.1"/>
    <property type="molecule type" value="Genomic_DNA"/>
</dbReference>
<feature type="region of interest" description="Disordered" evidence="1">
    <location>
        <begin position="1"/>
        <end position="20"/>
    </location>
</feature>
<reference evidence="3" key="1">
    <citation type="journal article" date="2019" name="Int. J. Syst. Evol. Microbiol.">
        <title>The Global Catalogue of Microorganisms (GCM) 10K type strain sequencing project: providing services to taxonomists for standard genome sequencing and annotation.</title>
        <authorList>
            <consortium name="The Broad Institute Genomics Platform"/>
            <consortium name="The Broad Institute Genome Sequencing Center for Infectious Disease"/>
            <person name="Wu L."/>
            <person name="Ma J."/>
        </authorList>
    </citation>
    <scope>NUCLEOTIDE SEQUENCE [LARGE SCALE GENOMIC DNA]</scope>
    <source>
        <strain evidence="3">CGMCC 1.12791</strain>
    </source>
</reference>
<dbReference type="Pfam" id="PF07722">
    <property type="entry name" value="Peptidase_C26"/>
    <property type="match status" value="1"/>
</dbReference>
<dbReference type="RefSeq" id="WP_191279376.1">
    <property type="nucleotide sequence ID" value="NZ_BNAD01000004.1"/>
</dbReference>
<proteinExistence type="predicted"/>
<keyword evidence="3" id="KW-1185">Reference proteome</keyword>
<gene>
    <name evidence="2" type="ORF">GCM10011376_20680</name>
</gene>
<dbReference type="CDD" id="cd01745">
    <property type="entry name" value="GATase1_2"/>
    <property type="match status" value="1"/>
</dbReference>
<comment type="caution">
    <text evidence="2">The sequence shown here is derived from an EMBL/GenBank/DDBJ whole genome shotgun (WGS) entry which is preliminary data.</text>
</comment>
<dbReference type="Gene3D" id="3.40.50.880">
    <property type="match status" value="1"/>
</dbReference>
<dbReference type="PANTHER" id="PTHR43235:SF1">
    <property type="entry name" value="GLUTAMINE AMIDOTRANSFERASE PB2B2.05-RELATED"/>
    <property type="match status" value="1"/>
</dbReference>
<dbReference type="InterPro" id="IPR044668">
    <property type="entry name" value="PuuD-like"/>
</dbReference>